<evidence type="ECO:0000256" key="9">
    <source>
        <dbReference type="ARBA" id="ARBA00022771"/>
    </source>
</evidence>
<evidence type="ECO:0000256" key="3">
    <source>
        <dbReference type="ARBA" id="ARBA00004906"/>
    </source>
</evidence>
<comment type="pathway">
    <text evidence="3">Protein modification; protein ubiquitination.</text>
</comment>
<feature type="region of interest" description="Disordered" evidence="16">
    <location>
        <begin position="180"/>
        <end position="230"/>
    </location>
</feature>
<feature type="compositionally biased region" description="Basic and acidic residues" evidence="16">
    <location>
        <begin position="187"/>
        <end position="199"/>
    </location>
</feature>
<evidence type="ECO:0000313" key="20">
    <source>
        <dbReference type="Proteomes" id="UP000734854"/>
    </source>
</evidence>
<evidence type="ECO:0000256" key="17">
    <source>
        <dbReference type="SAM" id="Phobius"/>
    </source>
</evidence>
<gene>
    <name evidence="19" type="ORF">ZIOFF_068230</name>
</gene>
<comment type="catalytic activity">
    <reaction evidence="1">
        <text>S-ubiquitinyl-[E2 ubiquitin-conjugating enzyme]-L-cysteine + [acceptor protein]-L-lysine = [E2 ubiquitin-conjugating enzyme]-L-cysteine + N(6)-ubiquitinyl-[acceptor protein]-L-lysine.</text>
        <dbReference type="EC" id="2.3.2.27"/>
    </reaction>
</comment>
<evidence type="ECO:0000256" key="16">
    <source>
        <dbReference type="SAM" id="MobiDB-lite"/>
    </source>
</evidence>
<dbReference type="Pfam" id="PF13639">
    <property type="entry name" value="zf-RING_2"/>
    <property type="match status" value="1"/>
</dbReference>
<feature type="transmembrane region" description="Helical" evidence="17">
    <location>
        <begin position="42"/>
        <end position="67"/>
    </location>
</feature>
<keyword evidence="13 17" id="KW-0472">Membrane</keyword>
<reference evidence="19 20" key="1">
    <citation type="submission" date="2020-08" db="EMBL/GenBank/DDBJ databases">
        <title>Plant Genome Project.</title>
        <authorList>
            <person name="Zhang R.-G."/>
        </authorList>
    </citation>
    <scope>NUCLEOTIDE SEQUENCE [LARGE SCALE GENOMIC DNA]</scope>
    <source>
        <tissue evidence="19">Rhizome</tissue>
    </source>
</reference>
<evidence type="ECO:0000313" key="19">
    <source>
        <dbReference type="EMBL" id="KAG6474304.1"/>
    </source>
</evidence>
<evidence type="ECO:0000256" key="8">
    <source>
        <dbReference type="ARBA" id="ARBA00022729"/>
    </source>
</evidence>
<dbReference type="InterPro" id="IPR013083">
    <property type="entry name" value="Znf_RING/FYVE/PHD"/>
</dbReference>
<evidence type="ECO:0000256" key="14">
    <source>
        <dbReference type="ARBA" id="ARBA00024209"/>
    </source>
</evidence>
<comment type="caution">
    <text evidence="19">The sequence shown here is derived from an EMBL/GenBank/DDBJ whole genome shotgun (WGS) entry which is preliminary data.</text>
</comment>
<dbReference type="AlphaFoldDB" id="A0A8J5EEJ3"/>
<keyword evidence="5" id="KW-0808">Transferase</keyword>
<feature type="domain" description="RING-type" evidence="18">
    <location>
        <begin position="126"/>
        <end position="168"/>
    </location>
</feature>
<name>A0A8J5EEJ3_ZINOF</name>
<keyword evidence="12 17" id="KW-1133">Transmembrane helix</keyword>
<protein>
    <recommendedName>
        <fullName evidence="4">RING-type E3 ubiquitin transferase</fullName>
        <ecNumber evidence="4">2.3.2.27</ecNumber>
    </recommendedName>
</protein>
<organism evidence="19 20">
    <name type="scientific">Zingiber officinale</name>
    <name type="common">Ginger</name>
    <name type="synonym">Amomum zingiber</name>
    <dbReference type="NCBI Taxonomy" id="94328"/>
    <lineage>
        <taxon>Eukaryota</taxon>
        <taxon>Viridiplantae</taxon>
        <taxon>Streptophyta</taxon>
        <taxon>Embryophyta</taxon>
        <taxon>Tracheophyta</taxon>
        <taxon>Spermatophyta</taxon>
        <taxon>Magnoliopsida</taxon>
        <taxon>Liliopsida</taxon>
        <taxon>Zingiberales</taxon>
        <taxon>Zingiberaceae</taxon>
        <taxon>Zingiber</taxon>
    </lineage>
</organism>
<dbReference type="Gene3D" id="3.30.40.10">
    <property type="entry name" value="Zinc/RING finger domain, C3HC4 (zinc finger)"/>
    <property type="match status" value="1"/>
</dbReference>
<feature type="region of interest" description="Disordered" evidence="16">
    <location>
        <begin position="364"/>
        <end position="393"/>
    </location>
</feature>
<dbReference type="PANTHER" id="PTHR46539">
    <property type="entry name" value="E3 UBIQUITIN-PROTEIN LIGASE ATL42"/>
    <property type="match status" value="1"/>
</dbReference>
<evidence type="ECO:0000256" key="13">
    <source>
        <dbReference type="ARBA" id="ARBA00023136"/>
    </source>
</evidence>
<dbReference type="InterPro" id="IPR001841">
    <property type="entry name" value="Znf_RING"/>
</dbReference>
<sequence>MLIHRHRELSLLPRLLFSDEDTDASAAPSPFPSARSSPVAPFRPGIAVIVGVLTIIFSLTFLLLLYARHCKRSAATYGASRGGTAGGFPSSSASERRHSGVERAVVESLPVFRFGALRGQKAGLECAVCLSRFEPAEALRLLPKCRHGFHVECVDTWLDAHSTCPLCRVRVDPEDVLLVPRTGPLEPDPRGGVGEKVEGKGGGNATLAAPQNPSGRRISGRHSSAGERSSDPLQIVVHRNEPAPWRWRRSLDVPAQAPAAASTASAAMPKVRKDSLLPTETVEDREAFERRHSHRIVVSDLDRYLDRWSDLRPTDLLFLRREMIITDSGRFSASKAARALSSSAHPATTSSRCASEISRVRRMSSGREASSLATTHRMPARSVTRQKSGKLRIPGEKSRRGAMLAWLGMCSLFGRVGRPLDPRSSILEPFQCQKLGIWPSCRIVGSDIPHVVLADGSPDRTNSRGANHLDLLSDGSYLTAGSRVFPSSLVEGGCKSD</sequence>
<keyword evidence="6 17" id="KW-0812">Transmembrane</keyword>
<keyword evidence="10" id="KW-0833">Ubl conjugation pathway</keyword>
<dbReference type="EMBL" id="JACMSC010000019">
    <property type="protein sequence ID" value="KAG6474304.1"/>
    <property type="molecule type" value="Genomic_DNA"/>
</dbReference>
<keyword evidence="9 15" id="KW-0863">Zinc-finger</keyword>
<evidence type="ECO:0000256" key="5">
    <source>
        <dbReference type="ARBA" id="ARBA00022679"/>
    </source>
</evidence>
<comment type="similarity">
    <text evidence="14">Belongs to the RING-type zinc finger family. ATL subfamily.</text>
</comment>
<keyword evidence="11" id="KW-0862">Zinc</keyword>
<dbReference type="PROSITE" id="PS50089">
    <property type="entry name" value="ZF_RING_2"/>
    <property type="match status" value="1"/>
</dbReference>
<evidence type="ECO:0000256" key="4">
    <source>
        <dbReference type="ARBA" id="ARBA00012483"/>
    </source>
</evidence>
<dbReference type="SUPFAM" id="SSF57850">
    <property type="entry name" value="RING/U-box"/>
    <property type="match status" value="1"/>
</dbReference>
<dbReference type="SMART" id="SM00184">
    <property type="entry name" value="RING"/>
    <property type="match status" value="1"/>
</dbReference>
<dbReference type="CDD" id="cd16461">
    <property type="entry name" value="RING-H2_EL5-like"/>
    <property type="match status" value="1"/>
</dbReference>
<dbReference type="EC" id="2.3.2.27" evidence="4"/>
<accession>A0A8J5EEJ3</accession>
<keyword evidence="20" id="KW-1185">Reference proteome</keyword>
<evidence type="ECO:0000256" key="12">
    <source>
        <dbReference type="ARBA" id="ARBA00022989"/>
    </source>
</evidence>
<keyword evidence="8" id="KW-0732">Signal</keyword>
<dbReference type="GO" id="GO:0008270">
    <property type="term" value="F:zinc ion binding"/>
    <property type="evidence" value="ECO:0007669"/>
    <property type="project" value="UniProtKB-KW"/>
</dbReference>
<evidence type="ECO:0000256" key="15">
    <source>
        <dbReference type="PROSITE-ProRule" id="PRU00175"/>
    </source>
</evidence>
<evidence type="ECO:0000259" key="18">
    <source>
        <dbReference type="PROSITE" id="PS50089"/>
    </source>
</evidence>
<keyword evidence="7" id="KW-0479">Metal-binding</keyword>
<evidence type="ECO:0000256" key="2">
    <source>
        <dbReference type="ARBA" id="ARBA00004167"/>
    </source>
</evidence>
<dbReference type="GO" id="GO:0016020">
    <property type="term" value="C:membrane"/>
    <property type="evidence" value="ECO:0007669"/>
    <property type="project" value="UniProtKB-SubCell"/>
</dbReference>
<evidence type="ECO:0000256" key="7">
    <source>
        <dbReference type="ARBA" id="ARBA00022723"/>
    </source>
</evidence>
<evidence type="ECO:0000256" key="10">
    <source>
        <dbReference type="ARBA" id="ARBA00022786"/>
    </source>
</evidence>
<dbReference type="Proteomes" id="UP000734854">
    <property type="component" value="Unassembled WGS sequence"/>
</dbReference>
<dbReference type="FunFam" id="3.30.40.10:FF:000285">
    <property type="entry name" value="RING-H2 finger protein ATL43"/>
    <property type="match status" value="1"/>
</dbReference>
<comment type="subcellular location">
    <subcellularLocation>
        <location evidence="2">Membrane</location>
        <topology evidence="2">Single-pass membrane protein</topology>
    </subcellularLocation>
</comment>
<dbReference type="GO" id="GO:0061630">
    <property type="term" value="F:ubiquitin protein ligase activity"/>
    <property type="evidence" value="ECO:0007669"/>
    <property type="project" value="UniProtKB-EC"/>
</dbReference>
<proteinExistence type="inferred from homology"/>
<dbReference type="PANTHER" id="PTHR46539:SF2">
    <property type="entry name" value="RING-H2 FINGER PROTEIN ATL43"/>
    <property type="match status" value="1"/>
</dbReference>
<evidence type="ECO:0000256" key="1">
    <source>
        <dbReference type="ARBA" id="ARBA00000900"/>
    </source>
</evidence>
<evidence type="ECO:0000256" key="6">
    <source>
        <dbReference type="ARBA" id="ARBA00022692"/>
    </source>
</evidence>
<evidence type="ECO:0000256" key="11">
    <source>
        <dbReference type="ARBA" id="ARBA00022833"/>
    </source>
</evidence>